<dbReference type="PANTHER" id="PTHR30007:SF1">
    <property type="entry name" value="BLR1914 PROTEIN"/>
    <property type="match status" value="1"/>
</dbReference>
<gene>
    <name evidence="2" type="ORF">FHS97_001696</name>
</gene>
<name>A0ABR6N6F9_9SPHN</name>
<dbReference type="Proteomes" id="UP000560131">
    <property type="component" value="Unassembled WGS sequence"/>
</dbReference>
<keyword evidence="3" id="KW-1185">Reference proteome</keyword>
<feature type="domain" description="Transposase IS4-like" evidence="1">
    <location>
        <begin position="87"/>
        <end position="195"/>
    </location>
</feature>
<dbReference type="PANTHER" id="PTHR30007">
    <property type="entry name" value="PHP DOMAIN PROTEIN"/>
    <property type="match status" value="1"/>
</dbReference>
<organism evidence="2 3">
    <name type="scientific">Sphingomonas endophytica</name>
    <dbReference type="NCBI Taxonomy" id="869719"/>
    <lineage>
        <taxon>Bacteria</taxon>
        <taxon>Pseudomonadati</taxon>
        <taxon>Pseudomonadota</taxon>
        <taxon>Alphaproteobacteria</taxon>
        <taxon>Sphingomonadales</taxon>
        <taxon>Sphingomonadaceae</taxon>
        <taxon>Sphingomonas</taxon>
    </lineage>
</organism>
<dbReference type="InterPro" id="IPR002559">
    <property type="entry name" value="Transposase_11"/>
</dbReference>
<dbReference type="RefSeq" id="WP_343053400.1">
    <property type="nucleotide sequence ID" value="NZ_BAABAR010000004.1"/>
</dbReference>
<sequence length="199" mass="21891">MAKVGQSGDVAGYAIISGRHYDEGLRAAVCVERGGKRRRIDAVLDVSGVIDDHGHDAGVQPRRERMGALRLVDVRCKQHRVAGAGALRFRITPGKASDIASASGLLEGQRGGAVLADKAYDSNDLRSQIAAMPAEAVIPSKHNRKVAIPHDASVYEHRKQIEKCFSRLKHFRRFATHYDRRIIHFTGLVHLAAAMIWLQ</sequence>
<comment type="caution">
    <text evidence="2">The sequence shown here is derived from an EMBL/GenBank/DDBJ whole genome shotgun (WGS) entry which is preliminary data.</text>
</comment>
<proteinExistence type="predicted"/>
<accession>A0ABR6N6F9</accession>
<protein>
    <submittedName>
        <fullName evidence="2">Transposase</fullName>
    </submittedName>
</protein>
<reference evidence="2 3" key="1">
    <citation type="submission" date="2020-08" db="EMBL/GenBank/DDBJ databases">
        <title>Genomic Encyclopedia of Type Strains, Phase IV (KMG-IV): sequencing the most valuable type-strain genomes for metagenomic binning, comparative biology and taxonomic classification.</title>
        <authorList>
            <person name="Goeker M."/>
        </authorList>
    </citation>
    <scope>NUCLEOTIDE SEQUENCE [LARGE SCALE GENOMIC DNA]</scope>
    <source>
        <strain evidence="2 3">DSM 101535</strain>
    </source>
</reference>
<dbReference type="EMBL" id="JACIJN010000004">
    <property type="protein sequence ID" value="MBB5725770.1"/>
    <property type="molecule type" value="Genomic_DNA"/>
</dbReference>
<evidence type="ECO:0000313" key="3">
    <source>
        <dbReference type="Proteomes" id="UP000560131"/>
    </source>
</evidence>
<evidence type="ECO:0000259" key="1">
    <source>
        <dbReference type="Pfam" id="PF01609"/>
    </source>
</evidence>
<evidence type="ECO:0000313" key="2">
    <source>
        <dbReference type="EMBL" id="MBB5725770.1"/>
    </source>
</evidence>
<dbReference type="Pfam" id="PF01609">
    <property type="entry name" value="DDE_Tnp_1"/>
    <property type="match status" value="1"/>
</dbReference>